<dbReference type="AlphaFoldDB" id="A0A645I4I6"/>
<organism evidence="2">
    <name type="scientific">bioreactor metagenome</name>
    <dbReference type="NCBI Taxonomy" id="1076179"/>
    <lineage>
        <taxon>unclassified sequences</taxon>
        <taxon>metagenomes</taxon>
        <taxon>ecological metagenomes</taxon>
    </lineage>
</organism>
<gene>
    <name evidence="2" type="ORF">SDC9_189950</name>
</gene>
<comment type="caution">
    <text evidence="2">The sequence shown here is derived from an EMBL/GenBank/DDBJ whole genome shotgun (WGS) entry which is preliminary data.</text>
</comment>
<sequence>MAKKLQPHIIAEPFNISYIMLIIVFGYLQKIQHAKIQGHELLVLMAVFVHSQVFVSLYDKGVQQMV</sequence>
<evidence type="ECO:0000256" key="1">
    <source>
        <dbReference type="SAM" id="Phobius"/>
    </source>
</evidence>
<feature type="transmembrane region" description="Helical" evidence="1">
    <location>
        <begin position="6"/>
        <end position="28"/>
    </location>
</feature>
<reference evidence="2" key="1">
    <citation type="submission" date="2019-08" db="EMBL/GenBank/DDBJ databases">
        <authorList>
            <person name="Kucharzyk K."/>
            <person name="Murdoch R.W."/>
            <person name="Higgins S."/>
            <person name="Loffler F."/>
        </authorList>
    </citation>
    <scope>NUCLEOTIDE SEQUENCE</scope>
</reference>
<dbReference type="EMBL" id="VSSQ01100104">
    <property type="protein sequence ID" value="MPN42393.1"/>
    <property type="molecule type" value="Genomic_DNA"/>
</dbReference>
<accession>A0A645I4I6</accession>
<name>A0A645I4I6_9ZZZZ</name>
<keyword evidence="1" id="KW-1133">Transmembrane helix</keyword>
<evidence type="ECO:0000313" key="2">
    <source>
        <dbReference type="EMBL" id="MPN42393.1"/>
    </source>
</evidence>
<keyword evidence="1" id="KW-0472">Membrane</keyword>
<protein>
    <submittedName>
        <fullName evidence="2">Uncharacterized protein</fullName>
    </submittedName>
</protein>
<proteinExistence type="predicted"/>
<feature type="transmembrane region" description="Helical" evidence="1">
    <location>
        <begin position="40"/>
        <end position="58"/>
    </location>
</feature>
<keyword evidence="1" id="KW-0812">Transmembrane</keyword>